<dbReference type="Proteomes" id="UP000824219">
    <property type="component" value="Linkage Group LG03"/>
</dbReference>
<evidence type="ECO:0000313" key="2">
    <source>
        <dbReference type="Proteomes" id="UP000824219"/>
    </source>
</evidence>
<dbReference type="EMBL" id="JAHKSW010000003">
    <property type="protein sequence ID" value="KAG7333710.1"/>
    <property type="molecule type" value="Genomic_DNA"/>
</dbReference>
<accession>A0A9D3SSP7</accession>
<evidence type="ECO:0000313" key="1">
    <source>
        <dbReference type="EMBL" id="KAG7333710.1"/>
    </source>
</evidence>
<sequence length="77" mass="8509">MHNAQLKCGNHAGRNPEVSLLLRSESLLASVFNLHLNSVTVGCSTPERNVIGRFSPTIIDGFIKKWARRGNYEGEAE</sequence>
<protein>
    <submittedName>
        <fullName evidence="1">Uncharacterized protein</fullName>
    </submittedName>
</protein>
<comment type="caution">
    <text evidence="1">The sequence shown here is derived from an EMBL/GenBank/DDBJ whole genome shotgun (WGS) entry which is preliminary data.</text>
</comment>
<organism evidence="1 2">
    <name type="scientific">Hemibagrus wyckioides</name>
    <dbReference type="NCBI Taxonomy" id="337641"/>
    <lineage>
        <taxon>Eukaryota</taxon>
        <taxon>Metazoa</taxon>
        <taxon>Chordata</taxon>
        <taxon>Craniata</taxon>
        <taxon>Vertebrata</taxon>
        <taxon>Euteleostomi</taxon>
        <taxon>Actinopterygii</taxon>
        <taxon>Neopterygii</taxon>
        <taxon>Teleostei</taxon>
        <taxon>Ostariophysi</taxon>
        <taxon>Siluriformes</taxon>
        <taxon>Bagridae</taxon>
        <taxon>Hemibagrus</taxon>
    </lineage>
</organism>
<name>A0A9D3SSP7_9TELE</name>
<dbReference type="AlphaFoldDB" id="A0A9D3SSP7"/>
<keyword evidence="2" id="KW-1185">Reference proteome</keyword>
<gene>
    <name evidence="1" type="ORF">KOW79_002117</name>
</gene>
<proteinExistence type="predicted"/>
<reference evidence="1 2" key="1">
    <citation type="submission" date="2021-06" db="EMBL/GenBank/DDBJ databases">
        <title>Chromosome-level genome assembly of the red-tail catfish (Hemibagrus wyckioides).</title>
        <authorList>
            <person name="Shao F."/>
        </authorList>
    </citation>
    <scope>NUCLEOTIDE SEQUENCE [LARGE SCALE GENOMIC DNA]</scope>
    <source>
        <strain evidence="1">EC202008001</strain>
        <tissue evidence="1">Blood</tissue>
    </source>
</reference>